<comment type="caution">
    <text evidence="3">The sequence shown here is derived from an EMBL/GenBank/DDBJ whole genome shotgun (WGS) entry which is preliminary data.</text>
</comment>
<keyword evidence="1" id="KW-0175">Coiled coil</keyword>
<dbReference type="Proteomes" id="UP001212997">
    <property type="component" value="Unassembled WGS sequence"/>
</dbReference>
<evidence type="ECO:0000313" key="3">
    <source>
        <dbReference type="EMBL" id="KAJ3479542.1"/>
    </source>
</evidence>
<organism evidence="3 4">
    <name type="scientific">Meripilus lineatus</name>
    <dbReference type="NCBI Taxonomy" id="2056292"/>
    <lineage>
        <taxon>Eukaryota</taxon>
        <taxon>Fungi</taxon>
        <taxon>Dikarya</taxon>
        <taxon>Basidiomycota</taxon>
        <taxon>Agaricomycotina</taxon>
        <taxon>Agaricomycetes</taxon>
        <taxon>Polyporales</taxon>
        <taxon>Meripilaceae</taxon>
        <taxon>Meripilus</taxon>
    </lineage>
</organism>
<evidence type="ECO:0000256" key="1">
    <source>
        <dbReference type="SAM" id="Coils"/>
    </source>
</evidence>
<dbReference type="AlphaFoldDB" id="A0AAD5UWE6"/>
<proteinExistence type="predicted"/>
<protein>
    <submittedName>
        <fullName evidence="3">Uncharacterized protein</fullName>
    </submittedName>
</protein>
<dbReference type="EMBL" id="JANAWD010000432">
    <property type="protein sequence ID" value="KAJ3479542.1"/>
    <property type="molecule type" value="Genomic_DNA"/>
</dbReference>
<evidence type="ECO:0000313" key="4">
    <source>
        <dbReference type="Proteomes" id="UP001212997"/>
    </source>
</evidence>
<keyword evidence="4" id="KW-1185">Reference proteome</keyword>
<accession>A0AAD5UWE6</accession>
<sequence>MAPHKLIFRPKGEALSSLITAEDGGHRPAEAGVTYSESKIRRTSSSDQEPLVLSFEQRLAVSEVKIKEVKHNNENVEIVSKVLSFHRIPDNDNYYRFSYTRQGWSPPRLDGGRSSAVQISNETDRLALFALCSIVAVAGEAMSVQPLVVSTGAKDAGGHLIDGTMIKYPTDIIVEAFLCNDRRVKEGQIVDLAKLEPICDAHTGHNWEFEPCGDKLTTHWIVDNDNGKLVIFEDPQYAVASRSELDELRSEIQDLQSQIKFLEELVYSKRGCRCEARNLTPLLARGSPGSQSSRYSTYSQRTSLVPSRASPFATPVTDAGEIIDAEHTFALPGSDLGMGNGPLTDAGIANKIVPVISGGERLSASDVSSAGSYSYSSALRRGLIPRNMTTSRLHPSVPSAIGQIPPETNLSRSSMNPTHPSYDHSTKPVYQRNTRTREALSLVHQKLSTTTCSSSPNASTRNLLEVPRINASTASGITSAPFAGSTRLRGQGVQIPHPVAPSSGRYETPRSFAQHVKGPFIQGN</sequence>
<evidence type="ECO:0000256" key="2">
    <source>
        <dbReference type="SAM" id="MobiDB-lite"/>
    </source>
</evidence>
<feature type="coiled-coil region" evidence="1">
    <location>
        <begin position="238"/>
        <end position="265"/>
    </location>
</feature>
<reference evidence="3" key="1">
    <citation type="submission" date="2022-07" db="EMBL/GenBank/DDBJ databases">
        <title>Genome Sequence of Physisporinus lineatus.</title>
        <authorList>
            <person name="Buettner E."/>
        </authorList>
    </citation>
    <scope>NUCLEOTIDE SEQUENCE</scope>
    <source>
        <strain evidence="3">VT162</strain>
    </source>
</reference>
<gene>
    <name evidence="3" type="ORF">NLI96_g8989</name>
</gene>
<name>A0AAD5UWE6_9APHY</name>
<feature type="region of interest" description="Disordered" evidence="2">
    <location>
        <begin position="390"/>
        <end position="428"/>
    </location>
</feature>
<feature type="compositionally biased region" description="Polar residues" evidence="2">
    <location>
        <begin position="406"/>
        <end position="419"/>
    </location>
</feature>